<dbReference type="Proteomes" id="UP000091929">
    <property type="component" value="Unassembled WGS sequence"/>
</dbReference>
<evidence type="ECO:0000313" key="4">
    <source>
        <dbReference type="EMBL" id="KYC51040.1"/>
    </source>
</evidence>
<dbReference type="EMBL" id="LNGE01000003">
    <property type="protein sequence ID" value="KYC46166.1"/>
    <property type="molecule type" value="Genomic_DNA"/>
</dbReference>
<evidence type="ECO:0000313" key="7">
    <source>
        <dbReference type="Proteomes" id="UP000092403"/>
    </source>
</evidence>
<organism evidence="4 7">
    <name type="scientific">Candidatus Methanofastidiosum methylothiophilum</name>
    <dbReference type="NCBI Taxonomy" id="1705564"/>
    <lineage>
        <taxon>Archaea</taxon>
        <taxon>Methanobacteriati</taxon>
        <taxon>Methanobacteriota</taxon>
        <taxon>Stenosarchaea group</taxon>
        <taxon>Candidatus Methanofastidiosia</taxon>
        <taxon>Candidatus Methanofastidiosales</taxon>
        <taxon>Candidatus Methanofastidiosaceae</taxon>
        <taxon>Candidatus Methanofastidiosum</taxon>
    </lineage>
</organism>
<evidence type="ECO:0000313" key="5">
    <source>
        <dbReference type="Proteomes" id="UP000091929"/>
    </source>
</evidence>
<dbReference type="InterPro" id="IPR035093">
    <property type="entry name" value="RelE/ParE_toxin_dom_sf"/>
</dbReference>
<sequence>MKIEFSKNFNLEYKKIKDKSTRLNILTQIKKLEENPERGKPLKNKLKGYRCLRVKSFRIIYRISNEKIIIVTFESRDKVYK</sequence>
<accession>A0A150INW4</accession>
<accession>A0A150J1B7</accession>
<name>A0A150J1B7_9EURY</name>
<dbReference type="NCBIfam" id="TIGR02385">
    <property type="entry name" value="RelE_StbE"/>
    <property type="match status" value="1"/>
</dbReference>
<protein>
    <submittedName>
        <fullName evidence="4">Plasmid stabilization system protein</fullName>
    </submittedName>
</protein>
<dbReference type="AlphaFoldDB" id="A0A150J1B7"/>
<dbReference type="Gene3D" id="3.30.2310.20">
    <property type="entry name" value="RelE-like"/>
    <property type="match status" value="1"/>
</dbReference>
<dbReference type="EMBL" id="LNJC01000004">
    <property type="protein sequence ID" value="KYC51040.1"/>
    <property type="molecule type" value="Genomic_DNA"/>
</dbReference>
<dbReference type="EMBL" id="LNGF01000048">
    <property type="protein sequence ID" value="KYC46731.1"/>
    <property type="molecule type" value="Genomic_DNA"/>
</dbReference>
<comment type="caution">
    <text evidence="4">The sequence shown here is derived from an EMBL/GenBank/DDBJ whole genome shotgun (WGS) entry which is preliminary data.</text>
</comment>
<dbReference type="InterPro" id="IPR007712">
    <property type="entry name" value="RelE/ParE_toxin"/>
</dbReference>
<evidence type="ECO:0000313" key="2">
    <source>
        <dbReference type="EMBL" id="KYC46166.1"/>
    </source>
</evidence>
<accession>A0A150IMB5</accession>
<evidence type="ECO:0000256" key="1">
    <source>
        <dbReference type="ARBA" id="ARBA00022649"/>
    </source>
</evidence>
<dbReference type="SUPFAM" id="SSF143011">
    <property type="entry name" value="RelE-like"/>
    <property type="match status" value="1"/>
</dbReference>
<dbReference type="Pfam" id="PF05016">
    <property type="entry name" value="ParE_toxin"/>
    <property type="match status" value="1"/>
</dbReference>
<reference evidence="5 6" key="1">
    <citation type="journal article" date="2016" name="ISME J.">
        <title>Chasing the elusive Euryarchaeota class WSA2: genomes reveal a uniquely fastidious methyl-reducing methanogen.</title>
        <authorList>
            <person name="Nobu M.K."/>
            <person name="Narihiro T."/>
            <person name="Kuroda K."/>
            <person name="Mei R."/>
            <person name="Liu W.T."/>
        </authorList>
    </citation>
    <scope>NUCLEOTIDE SEQUENCE [LARGE SCALE GENOMIC DNA]</scope>
    <source>
        <strain evidence="2">B03fssc0709_Meth_Bin005</strain>
        <strain evidence="3">B15fssc0709_Meth_Bin003</strain>
        <strain evidence="4">BMIXfssc0709_Meth_Bin006</strain>
    </source>
</reference>
<dbReference type="Proteomes" id="UP000092403">
    <property type="component" value="Unassembled WGS sequence"/>
</dbReference>
<dbReference type="Proteomes" id="UP000092401">
    <property type="component" value="Unassembled WGS sequence"/>
</dbReference>
<proteinExistence type="predicted"/>
<evidence type="ECO:0000313" key="6">
    <source>
        <dbReference type="Proteomes" id="UP000092401"/>
    </source>
</evidence>
<evidence type="ECO:0000313" key="3">
    <source>
        <dbReference type="EMBL" id="KYC46731.1"/>
    </source>
</evidence>
<keyword evidence="1" id="KW-1277">Toxin-antitoxin system</keyword>
<gene>
    <name evidence="2" type="ORF">APG10_00169</name>
    <name evidence="3" type="ORF">APG11_01707</name>
    <name evidence="4" type="ORF">APG12_00325</name>
</gene>